<accession>G4YL26</accession>
<reference evidence="1 2" key="1">
    <citation type="journal article" date="2006" name="Science">
        <title>Phytophthora genome sequences uncover evolutionary origins and mechanisms of pathogenesis.</title>
        <authorList>
            <person name="Tyler B.M."/>
            <person name="Tripathy S."/>
            <person name="Zhang X."/>
            <person name="Dehal P."/>
            <person name="Jiang R.H."/>
            <person name="Aerts A."/>
            <person name="Arredondo F.D."/>
            <person name="Baxter L."/>
            <person name="Bensasson D."/>
            <person name="Beynon J.L."/>
            <person name="Chapman J."/>
            <person name="Damasceno C.M."/>
            <person name="Dorrance A.E."/>
            <person name="Dou D."/>
            <person name="Dickerman A.W."/>
            <person name="Dubchak I.L."/>
            <person name="Garbelotto M."/>
            <person name="Gijzen M."/>
            <person name="Gordon S.G."/>
            <person name="Govers F."/>
            <person name="Grunwald N.J."/>
            <person name="Huang W."/>
            <person name="Ivors K.L."/>
            <person name="Jones R.W."/>
            <person name="Kamoun S."/>
            <person name="Krampis K."/>
            <person name="Lamour K.H."/>
            <person name="Lee M.K."/>
            <person name="McDonald W.H."/>
            <person name="Medina M."/>
            <person name="Meijer H.J."/>
            <person name="Nordberg E.K."/>
            <person name="Maclean D.J."/>
            <person name="Ospina-Giraldo M.D."/>
            <person name="Morris P.F."/>
            <person name="Phuntumart V."/>
            <person name="Putnam N.H."/>
            <person name="Rash S."/>
            <person name="Rose J.K."/>
            <person name="Sakihama Y."/>
            <person name="Salamov A.A."/>
            <person name="Savidor A."/>
            <person name="Scheuring C.F."/>
            <person name="Smith B.M."/>
            <person name="Sobral B.W."/>
            <person name="Terry A."/>
            <person name="Torto-Alalibo T.A."/>
            <person name="Win J."/>
            <person name="Xu Z."/>
            <person name="Zhang H."/>
            <person name="Grigoriev I.V."/>
            <person name="Rokhsar D.S."/>
            <person name="Boore J.L."/>
        </authorList>
    </citation>
    <scope>NUCLEOTIDE SEQUENCE [LARGE SCALE GENOMIC DNA]</scope>
    <source>
        <strain evidence="1 2">P6497</strain>
    </source>
</reference>
<keyword evidence="2" id="KW-1185">Reference proteome</keyword>
<dbReference type="EMBL" id="JH159151">
    <property type="protein sequence ID" value="EGZ29781.1"/>
    <property type="molecule type" value="Genomic_DNA"/>
</dbReference>
<dbReference type="GeneID" id="20641159"/>
<dbReference type="AlphaFoldDB" id="G4YL26"/>
<dbReference type="KEGG" id="psoj:PHYSODRAFT_294779"/>
<dbReference type="InParanoid" id="G4YL26"/>
<protein>
    <submittedName>
        <fullName evidence="1">Uncharacterized protein</fullName>
    </submittedName>
</protein>
<sequence>MADTVIREHKRLRLTSPDANVNAKADAWDFLSPWFEQLKGSLTVTSDGYLQVLYQQPRWIRRGRPNPYDICEWHTREALELLVLVHSVNNRAWVKILKEKCELRFEEEEEGDVSDTGSDEEGEDDDAETFKFECEHDREVPLSPRFKFEMDVGYQHARPCYKPSLEFLAAKQRILMMQDEVFKTHPHVPRSIEIPVSFEVASSSRENNDAVVAHMLELRELIEAMKSYSKQQVGDSNSLDDCARTFTYCLDELSISISDVNVTEARVESVLRVLGTGVAIERLEVDLYREPDSPASRKNLAKLLIGLLVHSIGTFVFVSGRDWHCDALCSTLAVARTPVGTLQLRGRSQYSDRGRLLAGALFCSRMPRCTSYPPIDRLDISDSTFYSFQLKDFEDAIKEKDFWYSLGLTSCMGWQLPEGTMLCFDDGDIVTKHAISIPVDTNMKLLPASTGDRSGMVGLQSPVFPLDERWKDDDIYPEVVPEADEYVDRAAHYTFEPFTGETKPELTSLAIRDVEHIGRDHANGSTAVNDSTLEALWMALQNNTRLKKLSLIAPFRAITPWGNRFRQFHRQVLPPTPLGLASKLAFLSAVSIDFEVNTAGELPSALQKLDQHPVSLIFEFAATRVIRSVEILIGD</sequence>
<dbReference type="Proteomes" id="UP000002640">
    <property type="component" value="Unassembled WGS sequence"/>
</dbReference>
<dbReference type="RefSeq" id="XP_009517056.1">
    <property type="nucleotide sequence ID" value="XM_009518761.1"/>
</dbReference>
<gene>
    <name evidence="1" type="ORF">PHYSODRAFT_294779</name>
</gene>
<organism evidence="1 2">
    <name type="scientific">Phytophthora sojae (strain P6497)</name>
    <name type="common">Soybean stem and root rot agent</name>
    <name type="synonym">Phytophthora megasperma f. sp. glycines</name>
    <dbReference type="NCBI Taxonomy" id="1094619"/>
    <lineage>
        <taxon>Eukaryota</taxon>
        <taxon>Sar</taxon>
        <taxon>Stramenopiles</taxon>
        <taxon>Oomycota</taxon>
        <taxon>Peronosporomycetes</taxon>
        <taxon>Peronosporales</taxon>
        <taxon>Peronosporaceae</taxon>
        <taxon>Phytophthora</taxon>
    </lineage>
</organism>
<evidence type="ECO:0000313" key="2">
    <source>
        <dbReference type="Proteomes" id="UP000002640"/>
    </source>
</evidence>
<proteinExistence type="predicted"/>
<name>G4YL26_PHYSP</name>
<evidence type="ECO:0000313" key="1">
    <source>
        <dbReference type="EMBL" id="EGZ29781.1"/>
    </source>
</evidence>